<reference evidence="1" key="1">
    <citation type="submission" date="2022-08" db="EMBL/GenBank/DDBJ databases">
        <title>Genome Sequence of Pycnoporus sanguineus.</title>
        <authorList>
            <person name="Buettner E."/>
        </authorList>
    </citation>
    <scope>NUCLEOTIDE SEQUENCE</scope>
    <source>
        <strain evidence="1">CG-C14</strain>
    </source>
</reference>
<gene>
    <name evidence="1" type="ORF">NUW54_g7687</name>
</gene>
<sequence length="87" mass="9778">MRPRHIHGPKCIRDTARPSIPTARGSKPPNPTPPPLLRPHPLLLILFPLSERDGALRRGSPKHLHLCPTSPRLYRKATDNPQPQQLP</sequence>
<keyword evidence="2" id="KW-1185">Reference proteome</keyword>
<proteinExistence type="predicted"/>
<dbReference type="Proteomes" id="UP001144978">
    <property type="component" value="Unassembled WGS sequence"/>
</dbReference>
<evidence type="ECO:0000313" key="1">
    <source>
        <dbReference type="EMBL" id="KAJ2993628.1"/>
    </source>
</evidence>
<name>A0ACC1PIS0_9APHY</name>
<protein>
    <submittedName>
        <fullName evidence="1">Uncharacterized protein</fullName>
    </submittedName>
</protein>
<evidence type="ECO:0000313" key="2">
    <source>
        <dbReference type="Proteomes" id="UP001144978"/>
    </source>
</evidence>
<dbReference type="EMBL" id="JANSHE010002252">
    <property type="protein sequence ID" value="KAJ2993628.1"/>
    <property type="molecule type" value="Genomic_DNA"/>
</dbReference>
<comment type="caution">
    <text evidence="1">The sequence shown here is derived from an EMBL/GenBank/DDBJ whole genome shotgun (WGS) entry which is preliminary data.</text>
</comment>
<organism evidence="1 2">
    <name type="scientific">Trametes sanguinea</name>
    <dbReference type="NCBI Taxonomy" id="158606"/>
    <lineage>
        <taxon>Eukaryota</taxon>
        <taxon>Fungi</taxon>
        <taxon>Dikarya</taxon>
        <taxon>Basidiomycota</taxon>
        <taxon>Agaricomycotina</taxon>
        <taxon>Agaricomycetes</taxon>
        <taxon>Polyporales</taxon>
        <taxon>Polyporaceae</taxon>
        <taxon>Trametes</taxon>
    </lineage>
</organism>
<accession>A0ACC1PIS0</accession>